<dbReference type="EC" id="2.4.1.122" evidence="4"/>
<dbReference type="Gene3D" id="3.90.550.50">
    <property type="match status" value="1"/>
</dbReference>
<dbReference type="InterPro" id="IPR026050">
    <property type="entry name" value="C1GALT1/C1GALT1_chp1"/>
</dbReference>
<dbReference type="GO" id="GO:0000166">
    <property type="term" value="F:nucleotide binding"/>
    <property type="evidence" value="ECO:0007669"/>
    <property type="project" value="UniProtKB-KW"/>
</dbReference>
<dbReference type="Pfam" id="PF02434">
    <property type="entry name" value="Fringe"/>
    <property type="match status" value="1"/>
</dbReference>
<keyword evidence="11" id="KW-0472">Membrane</keyword>
<feature type="compositionally biased region" description="Basic residues" evidence="12">
    <location>
        <begin position="396"/>
        <end position="434"/>
    </location>
</feature>
<evidence type="ECO:0000256" key="11">
    <source>
        <dbReference type="ARBA" id="ARBA00023136"/>
    </source>
</evidence>
<reference evidence="14 15" key="1">
    <citation type="submission" date="2024-02" db="EMBL/GenBank/DDBJ databases">
        <title>A chromosome-level genome assembly of Drosophila madeirensis, a fruit fly species endemic to Madeira island.</title>
        <authorList>
            <person name="Tomihara K."/>
            <person name="Llopart A."/>
            <person name="Yamamoto D."/>
        </authorList>
    </citation>
    <scope>NUCLEOTIDE SEQUENCE [LARGE SCALE GENOMIC DNA]</scope>
    <source>
        <strain evidence="14 15">RF1</strain>
    </source>
</reference>
<comment type="subcellular location">
    <subcellularLocation>
        <location evidence="1">Membrane</location>
        <topology evidence="1">Single-pass type II membrane protein</topology>
    </subcellularLocation>
</comment>
<evidence type="ECO:0000259" key="13">
    <source>
        <dbReference type="Pfam" id="PF02434"/>
    </source>
</evidence>
<feature type="compositionally biased region" description="Basic residues" evidence="12">
    <location>
        <begin position="375"/>
        <end position="388"/>
    </location>
</feature>
<evidence type="ECO:0000256" key="6">
    <source>
        <dbReference type="ARBA" id="ARBA00022679"/>
    </source>
</evidence>
<keyword evidence="15" id="KW-1185">Reference proteome</keyword>
<proteinExistence type="inferred from homology"/>
<evidence type="ECO:0000256" key="5">
    <source>
        <dbReference type="ARBA" id="ARBA00022676"/>
    </source>
</evidence>
<evidence type="ECO:0000256" key="4">
    <source>
        <dbReference type="ARBA" id="ARBA00012557"/>
    </source>
</evidence>
<name>A0AAU9FF61_DROMD</name>
<dbReference type="AlphaFoldDB" id="A0AAU9FF61"/>
<keyword evidence="8" id="KW-0547">Nucleotide-binding</keyword>
<evidence type="ECO:0000313" key="14">
    <source>
        <dbReference type="EMBL" id="BFF94229.1"/>
    </source>
</evidence>
<dbReference type="GO" id="GO:0016020">
    <property type="term" value="C:membrane"/>
    <property type="evidence" value="ECO:0007669"/>
    <property type="project" value="UniProtKB-SubCell"/>
</dbReference>
<evidence type="ECO:0000256" key="2">
    <source>
        <dbReference type="ARBA" id="ARBA00004922"/>
    </source>
</evidence>
<feature type="region of interest" description="Disordered" evidence="12">
    <location>
        <begin position="356"/>
        <end position="451"/>
    </location>
</feature>
<keyword evidence="7" id="KW-0812">Transmembrane</keyword>
<protein>
    <recommendedName>
        <fullName evidence="4">N-acetylgalactosaminide beta-1,3-galactosyltransferase</fullName>
        <ecNumber evidence="4">2.4.1.122</ecNumber>
    </recommendedName>
</protein>
<keyword evidence="10" id="KW-1133">Transmembrane helix</keyword>
<evidence type="ECO:0000256" key="9">
    <source>
        <dbReference type="ARBA" id="ARBA00022968"/>
    </source>
</evidence>
<dbReference type="InterPro" id="IPR003378">
    <property type="entry name" value="Fringe-like_glycosylTrfase"/>
</dbReference>
<evidence type="ECO:0000256" key="12">
    <source>
        <dbReference type="SAM" id="MobiDB-lite"/>
    </source>
</evidence>
<dbReference type="PANTHER" id="PTHR23033">
    <property type="entry name" value="BETA1,3-GALACTOSYLTRANSFERASE"/>
    <property type="match status" value="1"/>
</dbReference>
<evidence type="ECO:0000256" key="8">
    <source>
        <dbReference type="ARBA" id="ARBA00022741"/>
    </source>
</evidence>
<dbReference type="PANTHER" id="PTHR23033:SF14">
    <property type="entry name" value="GLYCOPROTEIN-N-ACETYLGALACTOSAMINE 3-BETA-GALACTOSYLTRANSFERASE 1-RELATED"/>
    <property type="match status" value="1"/>
</dbReference>
<keyword evidence="9" id="KW-0735">Signal-anchor</keyword>
<comment type="similarity">
    <text evidence="3">Belongs to the glycosyltransferase 31 family. Beta3-Gal-T subfamily.</text>
</comment>
<organism evidence="14 15">
    <name type="scientific">Drosophila madeirensis</name>
    <name type="common">Fruit fly</name>
    <dbReference type="NCBI Taxonomy" id="30013"/>
    <lineage>
        <taxon>Eukaryota</taxon>
        <taxon>Metazoa</taxon>
        <taxon>Ecdysozoa</taxon>
        <taxon>Arthropoda</taxon>
        <taxon>Hexapoda</taxon>
        <taxon>Insecta</taxon>
        <taxon>Pterygota</taxon>
        <taxon>Neoptera</taxon>
        <taxon>Endopterygota</taxon>
        <taxon>Diptera</taxon>
        <taxon>Brachycera</taxon>
        <taxon>Muscomorpha</taxon>
        <taxon>Ephydroidea</taxon>
        <taxon>Drosophilidae</taxon>
        <taxon>Drosophila</taxon>
        <taxon>Sophophora</taxon>
    </lineage>
</organism>
<dbReference type="FunFam" id="3.90.550.50:FF:000033">
    <property type="entry name" value="GD23186"/>
    <property type="match status" value="1"/>
</dbReference>
<sequence length="451" mass="52080">MSIFRHHRKRLELLLMLVIGLVWGILLSQLLQSARWQFYNEDLIDQSSSFGSNYLPSGYSWRTSDPSYQLTTMPNNLTTDEGDLAVRLFNETRVLCMVLTSPKTHRSRAIHIKRTWGSRCNELIFMSTKSDKELGTVALKVKEGYSNLWAKTRAGLQYVYKHHFRNYDWFLKADDDTYVVMENLRAFLYAFTPTAPVYFGSKFRWHVKQGYMSGGAGYVLSKEALFRFMKYGFSNSSICSNRSYGYEDVELGRCMQAVGVVAGDSRDEQGLARFMPFSPLHWFSDSPKWYRPYRYYTSSNQSSNDCCSNSAISFHYSNAKDFYVLDYVIYKLRAFGISRPQEQLPVKQPVLEKLQKWRTSKPENNENLTKETPKPKLKSKAIQKAKPKPKPESKLRIKAIKKAKPKPKPKSKSKPKTKPKTTHKTTHKTSHKTTPKTSHNPNPTTTITPKT</sequence>
<evidence type="ECO:0000313" key="15">
    <source>
        <dbReference type="Proteomes" id="UP001500889"/>
    </source>
</evidence>
<evidence type="ECO:0000256" key="10">
    <source>
        <dbReference type="ARBA" id="ARBA00022989"/>
    </source>
</evidence>
<evidence type="ECO:0000256" key="3">
    <source>
        <dbReference type="ARBA" id="ARBA00006462"/>
    </source>
</evidence>
<gene>
    <name evidence="14" type="ORF">DMAD_11920</name>
</gene>
<feature type="compositionally biased region" description="Low complexity" evidence="12">
    <location>
        <begin position="435"/>
        <end position="451"/>
    </location>
</feature>
<dbReference type="GO" id="GO:0016263">
    <property type="term" value="F:glycoprotein-N-acetylgalactosamine 3-beta-galactosyltransferase activity"/>
    <property type="evidence" value="ECO:0007669"/>
    <property type="project" value="UniProtKB-EC"/>
</dbReference>
<keyword evidence="5" id="KW-0328">Glycosyltransferase</keyword>
<feature type="compositionally biased region" description="Basic and acidic residues" evidence="12">
    <location>
        <begin position="360"/>
        <end position="374"/>
    </location>
</feature>
<keyword evidence="6" id="KW-0808">Transferase</keyword>
<evidence type="ECO:0000256" key="1">
    <source>
        <dbReference type="ARBA" id="ARBA00004606"/>
    </source>
</evidence>
<evidence type="ECO:0000256" key="7">
    <source>
        <dbReference type="ARBA" id="ARBA00022692"/>
    </source>
</evidence>
<dbReference type="Proteomes" id="UP001500889">
    <property type="component" value="Chromosome U"/>
</dbReference>
<comment type="pathway">
    <text evidence="2">Protein modification; protein glycosylation.</text>
</comment>
<feature type="domain" description="Fringe-like glycosyltransferase" evidence="13">
    <location>
        <begin position="94"/>
        <end position="258"/>
    </location>
</feature>
<dbReference type="EMBL" id="AP029264">
    <property type="protein sequence ID" value="BFF94229.1"/>
    <property type="molecule type" value="Genomic_DNA"/>
</dbReference>
<accession>A0AAU9FF61</accession>